<accession>A0A8H6AKK9</accession>
<feature type="region of interest" description="Disordered" evidence="1">
    <location>
        <begin position="98"/>
        <end position="125"/>
    </location>
</feature>
<sequence length="961" mass="108667">MARKNGSNMSQADLAVPPRQKSRRGQNLEVTRSRKTGNKSKKGLKAIKTIPMGQGPVMRLADGSFQAAVEKGRPEFTAGIDIKVAELIENLDSQEEVTQATVESLGEKDQSSKQEVEGVPRVEEENATEIAGTFTEVGTQTELDSFNLATNMFKQMIERSEQNQEKRHRESEENQERRYQELYAIIAKRRDADPKVSGSTSSKDDTSESLSRSLEKSEEVEYHAPSGDVDYAVASNVLADSVDHSLNTFADSVDLLIYSLERTSLQNSQDTNEFKYINPDHSRWFRYHHNSTDQRVELCQLVPQVVQSYPIPREKTAIARLNINGLHRCTAASGWDQPFQKNDIVSNLTWTLQVEELCKIINHKLPHQKDLDYGFPGRYHACHAEKQLIAWYLYENTFAGYQVNMKLPNTLPYREIKASAPRGALIVVSRKICKDCKEFIEKVKKHFEISDHFHVESRIHPEDIFDTEKTKKLLESSRSSDQTEMTETLSARLKSPSESRKEAVASEKLQKAQEDAKSRQSQTEPNNFLVVQELCSNEADETLVKDEPATQSHGNNGSKSANDSKDISNNISGLIEALSEATLETPAMKKTPKGIWNELKNNADPKLDRYPTLDTTPDLSWFESILSKVNSILEKTADRGQSKGGDENLAIERRNDVLITIIEAALELGSTILDSPRIARKFAAEQDVQNEDLRNAVPSDGTETNNSSDKNPIFASTLCENCSGALAPCQQVEVPEEPTQESRDRSIWFEYHSKKPQGLYYTIDLYERVHSFHLEKYGVKSGEKTVARLHVPIKSPPPTRRPPNFDASKVQIINAISGWVPVSLATGCPNPFIPNDTWTEKVKEMCKSIGYELQNNQKDQRKPGTYNACHGEKQVIAYWIHNYVAKLYPSFRMTNWARECELPIRPEYYEGLFIVVSNSLCDCCERFLNHVAAYYSISFTVHCPDKVLQFSHLGPELQRDD</sequence>
<feature type="compositionally biased region" description="Polar residues" evidence="1">
    <location>
        <begin position="1"/>
        <end position="11"/>
    </location>
</feature>
<dbReference type="Pfam" id="PF24120">
    <property type="entry name" value="SsdA_C"/>
    <property type="match status" value="2"/>
</dbReference>
<comment type="caution">
    <text evidence="3">The sequence shown here is derived from an EMBL/GenBank/DDBJ whole genome shotgun (WGS) entry which is preliminary data.</text>
</comment>
<feature type="domain" description="Single-strand DNA deaminase toxin A-like C-terminal" evidence="2">
    <location>
        <begin position="331"/>
        <end position="389"/>
    </location>
</feature>
<dbReference type="AlphaFoldDB" id="A0A8H6AKK9"/>
<feature type="compositionally biased region" description="Basic and acidic residues" evidence="1">
    <location>
        <begin position="495"/>
        <end position="518"/>
    </location>
</feature>
<feature type="domain" description="Single-strand DNA deaminase toxin A-like C-terminal" evidence="2">
    <location>
        <begin position="814"/>
        <end position="876"/>
    </location>
</feature>
<protein>
    <recommendedName>
        <fullName evidence="2">Single-strand DNA deaminase toxin A-like C-terminal domain-containing protein</fullName>
    </recommendedName>
</protein>
<feature type="compositionally biased region" description="Basic and acidic residues" evidence="1">
    <location>
        <begin position="213"/>
        <end position="222"/>
    </location>
</feature>
<dbReference type="Proteomes" id="UP000531561">
    <property type="component" value="Unassembled WGS sequence"/>
</dbReference>
<evidence type="ECO:0000313" key="4">
    <source>
        <dbReference type="Proteomes" id="UP000531561"/>
    </source>
</evidence>
<dbReference type="OrthoDB" id="341259at2759"/>
<feature type="region of interest" description="Disordered" evidence="1">
    <location>
        <begin position="473"/>
        <end position="527"/>
    </location>
</feature>
<feature type="region of interest" description="Disordered" evidence="1">
    <location>
        <begin position="690"/>
        <end position="709"/>
    </location>
</feature>
<evidence type="ECO:0000259" key="2">
    <source>
        <dbReference type="Pfam" id="PF24120"/>
    </source>
</evidence>
<feature type="compositionally biased region" description="Basic and acidic residues" evidence="1">
    <location>
        <begin position="105"/>
        <end position="124"/>
    </location>
</feature>
<dbReference type="RefSeq" id="XP_037188266.1">
    <property type="nucleotide sequence ID" value="XM_037341454.1"/>
</dbReference>
<organism evidence="3 4">
    <name type="scientific">Botrytis fragariae</name>
    <dbReference type="NCBI Taxonomy" id="1964551"/>
    <lineage>
        <taxon>Eukaryota</taxon>
        <taxon>Fungi</taxon>
        <taxon>Dikarya</taxon>
        <taxon>Ascomycota</taxon>
        <taxon>Pezizomycotina</taxon>
        <taxon>Leotiomycetes</taxon>
        <taxon>Helotiales</taxon>
        <taxon>Sclerotiniaceae</taxon>
        <taxon>Botrytis</taxon>
    </lineage>
</organism>
<gene>
    <name evidence="3" type="ORF">Bfra_011124</name>
</gene>
<feature type="compositionally biased region" description="Polar residues" evidence="1">
    <location>
        <begin position="549"/>
        <end position="567"/>
    </location>
</feature>
<feature type="compositionally biased region" description="Basic residues" evidence="1">
    <location>
        <begin position="33"/>
        <end position="45"/>
    </location>
</feature>
<keyword evidence="4" id="KW-1185">Reference proteome</keyword>
<dbReference type="GeneID" id="59265146"/>
<evidence type="ECO:0000256" key="1">
    <source>
        <dbReference type="SAM" id="MobiDB-lite"/>
    </source>
</evidence>
<proteinExistence type="predicted"/>
<feature type="region of interest" description="Disordered" evidence="1">
    <location>
        <begin position="546"/>
        <end position="567"/>
    </location>
</feature>
<feature type="region of interest" description="Disordered" evidence="1">
    <location>
        <begin position="1"/>
        <end position="51"/>
    </location>
</feature>
<feature type="region of interest" description="Disordered" evidence="1">
    <location>
        <begin position="190"/>
        <end position="223"/>
    </location>
</feature>
<dbReference type="InterPro" id="IPR057517">
    <property type="entry name" value="SsdA-like_C"/>
</dbReference>
<evidence type="ECO:0000313" key="3">
    <source>
        <dbReference type="EMBL" id="KAF5869317.1"/>
    </source>
</evidence>
<name>A0A8H6AKK9_9HELO</name>
<reference evidence="3 4" key="1">
    <citation type="journal article" date="2020" name="Phytopathology">
        <title>A high-quality genome resource of Botrytis fragariae, a new and rapidly spreading fungal pathogen causing strawberry gray mold in the U.S.A.</title>
        <authorList>
            <person name="Wu Y."/>
            <person name="Saski C.A."/>
            <person name="Schnabel G."/>
            <person name="Xiao S."/>
            <person name="Hu M."/>
        </authorList>
    </citation>
    <scope>NUCLEOTIDE SEQUENCE [LARGE SCALE GENOMIC DNA]</scope>
    <source>
        <strain evidence="3 4">BVB16</strain>
    </source>
</reference>
<feature type="compositionally biased region" description="Polar residues" evidence="1">
    <location>
        <begin position="476"/>
        <end position="489"/>
    </location>
</feature>
<dbReference type="EMBL" id="JABFCT010000017">
    <property type="protein sequence ID" value="KAF5869317.1"/>
    <property type="molecule type" value="Genomic_DNA"/>
</dbReference>